<protein>
    <submittedName>
        <fullName evidence="2">Uncharacterized protein</fullName>
    </submittedName>
</protein>
<proteinExistence type="predicted"/>
<feature type="compositionally biased region" description="Polar residues" evidence="1">
    <location>
        <begin position="68"/>
        <end position="78"/>
    </location>
</feature>
<evidence type="ECO:0000313" key="3">
    <source>
        <dbReference type="Proteomes" id="UP000693942"/>
    </source>
</evidence>
<comment type="caution">
    <text evidence="2">The sequence shown here is derived from an EMBL/GenBank/DDBJ whole genome shotgun (WGS) entry which is preliminary data.</text>
</comment>
<dbReference type="EMBL" id="JAELUR010000001">
    <property type="protein sequence ID" value="KAG7437096.1"/>
    <property type="molecule type" value="Genomic_DNA"/>
</dbReference>
<gene>
    <name evidence="2" type="ORF">Forpi1262_v000015</name>
</gene>
<feature type="region of interest" description="Disordered" evidence="1">
    <location>
        <begin position="35"/>
        <end position="78"/>
    </location>
</feature>
<dbReference type="Proteomes" id="UP000693942">
    <property type="component" value="Unassembled WGS sequence"/>
</dbReference>
<evidence type="ECO:0000313" key="2">
    <source>
        <dbReference type="EMBL" id="KAG7437096.1"/>
    </source>
</evidence>
<name>A0A8J5Q8C0_FUSOX</name>
<dbReference type="AlphaFoldDB" id="A0A8J5Q8C0"/>
<sequence>MVVSTPPGPVAPAARAVALLKSTARLVLTASSAVAPTASEGIETSETAGHEEPTTTTEKAPVETTEANKSVATTYHNPKETASSIANAGASNRLGIVGCILVGGAAVLV</sequence>
<accession>A0A8J5Q8C0</accession>
<organism evidence="2 3">
    <name type="scientific">Fusarium oxysporum f. sp. raphani</name>
    <dbReference type="NCBI Taxonomy" id="96318"/>
    <lineage>
        <taxon>Eukaryota</taxon>
        <taxon>Fungi</taxon>
        <taxon>Dikarya</taxon>
        <taxon>Ascomycota</taxon>
        <taxon>Pezizomycotina</taxon>
        <taxon>Sordariomycetes</taxon>
        <taxon>Hypocreomycetidae</taxon>
        <taxon>Hypocreales</taxon>
        <taxon>Nectriaceae</taxon>
        <taxon>Fusarium</taxon>
        <taxon>Fusarium oxysporum species complex</taxon>
    </lineage>
</organism>
<reference evidence="2" key="1">
    <citation type="submission" date="2021-04" db="EMBL/GenBank/DDBJ databases">
        <title>First draft genome resource for Brassicaceae pathogens Fusarium oxysporum f. sp. raphani and Fusarium oxysporum f. sp. rapae.</title>
        <authorList>
            <person name="Asai S."/>
        </authorList>
    </citation>
    <scope>NUCLEOTIDE SEQUENCE</scope>
    <source>
        <strain evidence="2">Tf1262</strain>
    </source>
</reference>
<feature type="compositionally biased region" description="Low complexity" evidence="1">
    <location>
        <begin position="54"/>
        <end position="67"/>
    </location>
</feature>
<evidence type="ECO:0000256" key="1">
    <source>
        <dbReference type="SAM" id="MobiDB-lite"/>
    </source>
</evidence>